<comment type="caution">
    <text evidence="9">The sequence shown here is derived from an EMBL/GenBank/DDBJ whole genome shotgun (WGS) entry which is preliminary data.</text>
</comment>
<dbReference type="SUPFAM" id="SSF46557">
    <property type="entry name" value="GreA transcript cleavage protein, N-terminal domain"/>
    <property type="match status" value="1"/>
</dbReference>
<keyword evidence="4 6" id="KW-0238">DNA-binding</keyword>
<dbReference type="PANTHER" id="PTHR30437">
    <property type="entry name" value="TRANSCRIPTION ELONGATION FACTOR GREA"/>
    <property type="match status" value="1"/>
</dbReference>
<keyword evidence="5 6" id="KW-0804">Transcription</keyword>
<evidence type="ECO:0000256" key="5">
    <source>
        <dbReference type="ARBA" id="ARBA00023163"/>
    </source>
</evidence>
<dbReference type="InterPro" id="IPR022691">
    <property type="entry name" value="Tscrpt_elong_fac_GreA/B_N"/>
</dbReference>
<dbReference type="Pfam" id="PF03449">
    <property type="entry name" value="GreA_GreB_N"/>
    <property type="match status" value="1"/>
</dbReference>
<keyword evidence="9" id="KW-0251">Elongation factor</keyword>
<dbReference type="GO" id="GO:0006354">
    <property type="term" value="P:DNA-templated transcription elongation"/>
    <property type="evidence" value="ECO:0007669"/>
    <property type="project" value="TreeGrafter"/>
</dbReference>
<evidence type="ECO:0000256" key="2">
    <source>
        <dbReference type="ARBA" id="ARBA00013729"/>
    </source>
</evidence>
<gene>
    <name evidence="9" type="ORF">COZ84_01995</name>
</gene>
<evidence type="ECO:0000313" key="10">
    <source>
        <dbReference type="Proteomes" id="UP000229931"/>
    </source>
</evidence>
<protein>
    <recommendedName>
        <fullName evidence="2 6">Transcription elongation factor GreA</fullName>
    </recommendedName>
</protein>
<proteinExistence type="inferred from homology"/>
<dbReference type="PANTHER" id="PTHR30437:SF4">
    <property type="entry name" value="TRANSCRIPTION ELONGATION FACTOR GREA"/>
    <property type="match status" value="1"/>
</dbReference>
<dbReference type="FunFam" id="3.10.50.30:FF:000001">
    <property type="entry name" value="Transcription elongation factor GreA"/>
    <property type="match status" value="1"/>
</dbReference>
<dbReference type="FunFam" id="1.10.287.180:FF:000001">
    <property type="entry name" value="Transcription elongation factor GreA"/>
    <property type="match status" value="1"/>
</dbReference>
<dbReference type="EMBL" id="PFHP01000039">
    <property type="protein sequence ID" value="PIW95691.1"/>
    <property type="molecule type" value="Genomic_DNA"/>
</dbReference>
<dbReference type="Gene3D" id="3.10.50.30">
    <property type="entry name" value="Transcription elongation factor, GreA/GreB, C-terminal domain"/>
    <property type="match status" value="1"/>
</dbReference>
<evidence type="ECO:0000259" key="7">
    <source>
        <dbReference type="Pfam" id="PF01272"/>
    </source>
</evidence>
<keyword evidence="9" id="KW-0648">Protein biosynthesis</keyword>
<reference evidence="10" key="1">
    <citation type="submission" date="2017-09" db="EMBL/GenBank/DDBJ databases">
        <title>Depth-based differentiation of microbial function through sediment-hosted aquifers and enrichment of novel symbionts in the deep terrestrial subsurface.</title>
        <authorList>
            <person name="Probst A.J."/>
            <person name="Ladd B."/>
            <person name="Jarett J.K."/>
            <person name="Geller-Mcgrath D.E."/>
            <person name="Sieber C.M.K."/>
            <person name="Emerson J.B."/>
            <person name="Anantharaman K."/>
            <person name="Thomas B.C."/>
            <person name="Malmstrom R."/>
            <person name="Stieglmeier M."/>
            <person name="Klingl A."/>
            <person name="Woyke T."/>
            <person name="Ryan C.M."/>
            <person name="Banfield J.F."/>
        </authorList>
    </citation>
    <scope>NUCLEOTIDE SEQUENCE [LARGE SCALE GENOMIC DNA]</scope>
</reference>
<dbReference type="PIRSF" id="PIRSF006092">
    <property type="entry name" value="GreA_GreB"/>
    <property type="match status" value="1"/>
</dbReference>
<dbReference type="AlphaFoldDB" id="A0A2M7ILL5"/>
<dbReference type="InterPro" id="IPR023459">
    <property type="entry name" value="Tscrpt_elong_fac_GreA/B_fam"/>
</dbReference>
<dbReference type="NCBIfam" id="NF001263">
    <property type="entry name" value="PRK00226.1-4"/>
    <property type="match status" value="1"/>
</dbReference>
<dbReference type="GO" id="GO:0032784">
    <property type="term" value="P:regulation of DNA-templated transcription elongation"/>
    <property type="evidence" value="ECO:0007669"/>
    <property type="project" value="InterPro"/>
</dbReference>
<comment type="similarity">
    <text evidence="1 6">Belongs to the GreA/GreB family.</text>
</comment>
<dbReference type="InterPro" id="IPR006359">
    <property type="entry name" value="Tscrpt_elong_fac_GreA"/>
</dbReference>
<comment type="function">
    <text evidence="6">Necessary for efficient RNA polymerase transcription elongation past template-encoded arresting sites. The arresting sites in DNA have the property of trapping a certain fraction of elongating RNA polymerases that pass through, resulting in locked ternary complexes. Cleavage of the nascent transcript by cleavage factors such as GreA or GreB allows the resumption of elongation from the new 3'terminus. GreA releases sequences of 2 to 3 nucleotides.</text>
</comment>
<feature type="non-terminal residue" evidence="9">
    <location>
        <position position="1"/>
    </location>
</feature>
<sequence length="126" mass="13659">AEHIQEAKELGDLSENAEYSAAKDEQAFLEMKIAELDSAIKNAVVIEENGNSGNGIVGVGSTVKFKDEADNKKECTIVGCHESDPLNNKISNESPIGRAFLGHKKGDTVEFQAPKGLVRYKILDIK</sequence>
<organism evidence="9 10">
    <name type="scientific">Candidatus Kuenenbacteria bacterium CG_4_8_14_3_um_filter_39_15</name>
    <dbReference type="NCBI Taxonomy" id="1974615"/>
    <lineage>
        <taxon>Bacteria</taxon>
        <taxon>Candidatus Kueneniibacteriota</taxon>
    </lineage>
</organism>
<accession>A0A2M7ILL5</accession>
<keyword evidence="3 6" id="KW-0805">Transcription regulation</keyword>
<evidence type="ECO:0000313" key="9">
    <source>
        <dbReference type="EMBL" id="PIW95691.1"/>
    </source>
</evidence>
<dbReference type="GO" id="GO:0003746">
    <property type="term" value="F:translation elongation factor activity"/>
    <property type="evidence" value="ECO:0007669"/>
    <property type="project" value="UniProtKB-KW"/>
</dbReference>
<dbReference type="InterPro" id="IPR036953">
    <property type="entry name" value="GreA/GreB_C_sf"/>
</dbReference>
<evidence type="ECO:0000256" key="6">
    <source>
        <dbReference type="RuleBase" id="RU000556"/>
    </source>
</evidence>
<dbReference type="SUPFAM" id="SSF54534">
    <property type="entry name" value="FKBP-like"/>
    <property type="match status" value="1"/>
</dbReference>
<feature type="domain" description="Transcription elongation factor GreA/GreB C-terminal" evidence="7">
    <location>
        <begin position="54"/>
        <end position="126"/>
    </location>
</feature>
<dbReference type="Proteomes" id="UP000229931">
    <property type="component" value="Unassembled WGS sequence"/>
</dbReference>
<dbReference type="Gene3D" id="1.10.287.180">
    <property type="entry name" value="Transcription elongation factor, GreA/GreB, N-terminal domain"/>
    <property type="match status" value="1"/>
</dbReference>
<dbReference type="GO" id="GO:0003677">
    <property type="term" value="F:DNA binding"/>
    <property type="evidence" value="ECO:0007669"/>
    <property type="project" value="UniProtKB-KW"/>
</dbReference>
<evidence type="ECO:0000259" key="8">
    <source>
        <dbReference type="Pfam" id="PF03449"/>
    </source>
</evidence>
<dbReference type="GO" id="GO:0070063">
    <property type="term" value="F:RNA polymerase binding"/>
    <property type="evidence" value="ECO:0007669"/>
    <property type="project" value="InterPro"/>
</dbReference>
<evidence type="ECO:0000256" key="1">
    <source>
        <dbReference type="ARBA" id="ARBA00008213"/>
    </source>
</evidence>
<dbReference type="Pfam" id="PF01272">
    <property type="entry name" value="GreA_GreB"/>
    <property type="match status" value="1"/>
</dbReference>
<evidence type="ECO:0000256" key="3">
    <source>
        <dbReference type="ARBA" id="ARBA00023015"/>
    </source>
</evidence>
<dbReference type="InterPro" id="IPR001437">
    <property type="entry name" value="Tscrpt_elong_fac_GreA/B_C"/>
</dbReference>
<name>A0A2M7ILL5_9BACT</name>
<evidence type="ECO:0000256" key="4">
    <source>
        <dbReference type="ARBA" id="ARBA00023125"/>
    </source>
</evidence>
<dbReference type="InterPro" id="IPR036805">
    <property type="entry name" value="Tscrpt_elong_fac_GreA/B_N_sf"/>
</dbReference>
<dbReference type="NCBIfam" id="TIGR01462">
    <property type="entry name" value="greA"/>
    <property type="match status" value="1"/>
</dbReference>
<feature type="domain" description="Transcription elongation factor GreA/GreB N-terminal" evidence="8">
    <location>
        <begin position="1"/>
        <end position="45"/>
    </location>
</feature>